<name>A0A2T9ZB14_9FUNG</name>
<dbReference type="OrthoDB" id="341924at2759"/>
<dbReference type="CDD" id="cd07979">
    <property type="entry name" value="HFD_TAF9"/>
    <property type="match status" value="1"/>
</dbReference>
<keyword evidence="4" id="KW-0804">Transcription</keyword>
<feature type="non-terminal residue" evidence="6">
    <location>
        <position position="142"/>
    </location>
</feature>
<evidence type="ECO:0000313" key="6">
    <source>
        <dbReference type="EMBL" id="PVV01799.1"/>
    </source>
</evidence>
<dbReference type="SUPFAM" id="SSF47113">
    <property type="entry name" value="Histone-fold"/>
    <property type="match status" value="1"/>
</dbReference>
<comment type="similarity">
    <text evidence="2">Belongs to the TAF9 family.</text>
</comment>
<evidence type="ECO:0000256" key="2">
    <source>
        <dbReference type="ARBA" id="ARBA00007646"/>
    </source>
</evidence>
<keyword evidence="5" id="KW-0539">Nucleus</keyword>
<protein>
    <recommendedName>
        <fullName evidence="8">Transcription initiation factor TFIID subunit 12 domain-containing protein</fullName>
    </recommendedName>
</protein>
<keyword evidence="3" id="KW-0805">Transcription regulation</keyword>
<evidence type="ECO:0008006" key="8">
    <source>
        <dbReference type="Google" id="ProtNLM"/>
    </source>
</evidence>
<dbReference type="GO" id="GO:0003713">
    <property type="term" value="F:transcription coactivator activity"/>
    <property type="evidence" value="ECO:0007669"/>
    <property type="project" value="TreeGrafter"/>
</dbReference>
<evidence type="ECO:0000313" key="7">
    <source>
        <dbReference type="Proteomes" id="UP000245609"/>
    </source>
</evidence>
<dbReference type="Proteomes" id="UP000245609">
    <property type="component" value="Unassembled WGS sequence"/>
</dbReference>
<dbReference type="Pfam" id="PF02291">
    <property type="entry name" value="TFIID-31kDa"/>
    <property type="match status" value="1"/>
</dbReference>
<dbReference type="EMBL" id="MBFS01000795">
    <property type="protein sequence ID" value="PVV01799.1"/>
    <property type="molecule type" value="Genomic_DNA"/>
</dbReference>
<dbReference type="InterPro" id="IPR009072">
    <property type="entry name" value="Histone-fold"/>
</dbReference>
<dbReference type="AlphaFoldDB" id="A0A2T9ZB14"/>
<gene>
    <name evidence="6" type="ORF">BB560_003771</name>
</gene>
<evidence type="ECO:0000256" key="5">
    <source>
        <dbReference type="ARBA" id="ARBA00023242"/>
    </source>
</evidence>
<evidence type="ECO:0000256" key="4">
    <source>
        <dbReference type="ARBA" id="ARBA00023163"/>
    </source>
</evidence>
<organism evidence="6 7">
    <name type="scientific">Smittium megazygosporum</name>
    <dbReference type="NCBI Taxonomy" id="133381"/>
    <lineage>
        <taxon>Eukaryota</taxon>
        <taxon>Fungi</taxon>
        <taxon>Fungi incertae sedis</taxon>
        <taxon>Zoopagomycota</taxon>
        <taxon>Kickxellomycotina</taxon>
        <taxon>Harpellomycetes</taxon>
        <taxon>Harpellales</taxon>
        <taxon>Legeriomycetaceae</taxon>
        <taxon>Smittium</taxon>
    </lineage>
</organism>
<dbReference type="GO" id="GO:0005669">
    <property type="term" value="C:transcription factor TFIID complex"/>
    <property type="evidence" value="ECO:0007669"/>
    <property type="project" value="TreeGrafter"/>
</dbReference>
<dbReference type="STRING" id="133381.A0A2T9ZB14"/>
<dbReference type="InterPro" id="IPR051431">
    <property type="entry name" value="TFIID_subunit_9"/>
</dbReference>
<dbReference type="InterPro" id="IPR003162">
    <property type="entry name" value="TFIID-31"/>
</dbReference>
<dbReference type="GO" id="GO:0046982">
    <property type="term" value="F:protein heterodimerization activity"/>
    <property type="evidence" value="ECO:0007669"/>
    <property type="project" value="InterPro"/>
</dbReference>
<proteinExistence type="inferred from homology"/>
<dbReference type="GO" id="GO:0051123">
    <property type="term" value="P:RNA polymerase II preinitiation complex assembly"/>
    <property type="evidence" value="ECO:0007669"/>
    <property type="project" value="TreeGrafter"/>
</dbReference>
<dbReference type="GO" id="GO:0000124">
    <property type="term" value="C:SAGA complex"/>
    <property type="evidence" value="ECO:0007669"/>
    <property type="project" value="TreeGrafter"/>
</dbReference>
<comment type="subcellular location">
    <subcellularLocation>
        <location evidence="1">Nucleus</location>
    </subcellularLocation>
</comment>
<evidence type="ECO:0000256" key="3">
    <source>
        <dbReference type="ARBA" id="ARBA00023015"/>
    </source>
</evidence>
<dbReference type="PANTHER" id="PTHR48068">
    <property type="entry name" value="TAF9 RNA POLYMERASE II, TATA BOX-BINDING PROTEIN (TBP)-ASSOCIATED FACTOR"/>
    <property type="match status" value="1"/>
</dbReference>
<evidence type="ECO:0000256" key="1">
    <source>
        <dbReference type="ARBA" id="ARBA00004123"/>
    </source>
</evidence>
<comment type="caution">
    <text evidence="6">The sequence shown here is derived from an EMBL/GenBank/DDBJ whole genome shotgun (WGS) entry which is preliminary data.</text>
</comment>
<keyword evidence="7" id="KW-1185">Reference proteome</keyword>
<reference evidence="6 7" key="1">
    <citation type="journal article" date="2018" name="MBio">
        <title>Comparative Genomics Reveals the Core Gene Toolbox for the Fungus-Insect Symbiosis.</title>
        <authorList>
            <person name="Wang Y."/>
            <person name="Stata M."/>
            <person name="Wang W."/>
            <person name="Stajich J.E."/>
            <person name="White M.M."/>
            <person name="Moncalvo J.M."/>
        </authorList>
    </citation>
    <scope>NUCLEOTIDE SEQUENCE [LARGE SCALE GENOMIC DNA]</scope>
    <source>
        <strain evidence="6 7">SC-DP-2</strain>
    </source>
</reference>
<accession>A0A2T9ZB14</accession>
<sequence>MDPKEDESSSKELNIPNEHKIISLILRSQGVEDCDSNVTNLLLEYAKRYTEDVLKDALIYSEYAGKNEIDNDDIQLAIQGRTSYSFSSPPDPQFYLQLSKEVNKTPLPLISEKFGLRLPSEKHTLTGVNFQVVPHLGIMKFE</sequence>
<dbReference type="Gene3D" id="1.10.20.10">
    <property type="entry name" value="Histone, subunit A"/>
    <property type="match status" value="1"/>
</dbReference>
<dbReference type="GO" id="GO:0016251">
    <property type="term" value="F:RNA polymerase II general transcription initiation factor activity"/>
    <property type="evidence" value="ECO:0007669"/>
    <property type="project" value="TreeGrafter"/>
</dbReference>
<dbReference type="PANTHER" id="PTHR48068:SF4">
    <property type="entry name" value="TATA-BOX BINDING PROTEIN ASSOCIATED FACTOR 9"/>
    <property type="match status" value="1"/>
</dbReference>